<name>A0A2N9ISV4_FAGSY</name>
<feature type="compositionally biased region" description="Basic and acidic residues" evidence="3">
    <location>
        <begin position="341"/>
        <end position="351"/>
    </location>
</feature>
<keyword evidence="2" id="KW-0694">RNA-binding</keyword>
<keyword evidence="1" id="KW-0862">Zinc</keyword>
<dbReference type="SUPFAM" id="SSF54928">
    <property type="entry name" value="RNA-binding domain, RBD"/>
    <property type="match status" value="1"/>
</dbReference>
<feature type="compositionally biased region" description="Basic and acidic residues" evidence="3">
    <location>
        <begin position="260"/>
        <end position="283"/>
    </location>
</feature>
<dbReference type="Pfam" id="PF00076">
    <property type="entry name" value="RRM_1"/>
    <property type="match status" value="1"/>
</dbReference>
<feature type="domain" description="CCHC-type" evidence="5">
    <location>
        <begin position="247"/>
        <end position="262"/>
    </location>
</feature>
<dbReference type="SMART" id="SM00343">
    <property type="entry name" value="ZnF_C2HC"/>
    <property type="match status" value="1"/>
</dbReference>
<dbReference type="PANTHER" id="PTHR48038">
    <property type="entry name" value="RIBONUCLEOPROTEIN RB97D"/>
    <property type="match status" value="1"/>
</dbReference>
<dbReference type="SMART" id="SM00360">
    <property type="entry name" value="RRM"/>
    <property type="match status" value="1"/>
</dbReference>
<feature type="region of interest" description="Disordered" evidence="3">
    <location>
        <begin position="252"/>
        <end position="473"/>
    </location>
</feature>
<protein>
    <recommendedName>
        <fullName evidence="7">CCHC-type domain-containing protein</fullName>
    </recommendedName>
</protein>
<dbReference type="InterPro" id="IPR012677">
    <property type="entry name" value="Nucleotide-bd_a/b_plait_sf"/>
</dbReference>
<dbReference type="PANTHER" id="PTHR48038:SF2">
    <property type="entry name" value="OS02G0536400 PROTEIN"/>
    <property type="match status" value="1"/>
</dbReference>
<reference evidence="6" key="1">
    <citation type="submission" date="2018-02" db="EMBL/GenBank/DDBJ databases">
        <authorList>
            <person name="Cohen D.B."/>
            <person name="Kent A.D."/>
        </authorList>
    </citation>
    <scope>NUCLEOTIDE SEQUENCE</scope>
</reference>
<evidence type="ECO:0000259" key="4">
    <source>
        <dbReference type="PROSITE" id="PS50102"/>
    </source>
</evidence>
<dbReference type="GO" id="GO:0008270">
    <property type="term" value="F:zinc ion binding"/>
    <property type="evidence" value="ECO:0007669"/>
    <property type="project" value="UniProtKB-KW"/>
</dbReference>
<evidence type="ECO:0000259" key="5">
    <source>
        <dbReference type="PROSITE" id="PS50158"/>
    </source>
</evidence>
<dbReference type="PROSITE" id="PS50158">
    <property type="entry name" value="ZF_CCHC"/>
    <property type="match status" value="1"/>
</dbReference>
<feature type="region of interest" description="Disordered" evidence="3">
    <location>
        <begin position="209"/>
        <end position="228"/>
    </location>
</feature>
<dbReference type="InterPro" id="IPR001878">
    <property type="entry name" value="Znf_CCHC"/>
</dbReference>
<evidence type="ECO:0008006" key="7">
    <source>
        <dbReference type="Google" id="ProtNLM"/>
    </source>
</evidence>
<evidence type="ECO:0000256" key="1">
    <source>
        <dbReference type="PROSITE-ProRule" id="PRU00047"/>
    </source>
</evidence>
<evidence type="ECO:0000313" key="6">
    <source>
        <dbReference type="EMBL" id="SPD27091.1"/>
    </source>
</evidence>
<dbReference type="InterPro" id="IPR036875">
    <property type="entry name" value="Znf_CCHC_sf"/>
</dbReference>
<feature type="compositionally biased region" description="Low complexity" evidence="3">
    <location>
        <begin position="384"/>
        <end position="451"/>
    </location>
</feature>
<proteinExistence type="predicted"/>
<dbReference type="InterPro" id="IPR000504">
    <property type="entry name" value="RRM_dom"/>
</dbReference>
<dbReference type="EMBL" id="OIVN01006179">
    <property type="protein sequence ID" value="SPD27091.1"/>
    <property type="molecule type" value="Genomic_DNA"/>
</dbReference>
<organism evidence="6">
    <name type="scientific">Fagus sylvatica</name>
    <name type="common">Beechnut</name>
    <dbReference type="NCBI Taxonomy" id="28930"/>
    <lineage>
        <taxon>Eukaryota</taxon>
        <taxon>Viridiplantae</taxon>
        <taxon>Streptophyta</taxon>
        <taxon>Embryophyta</taxon>
        <taxon>Tracheophyta</taxon>
        <taxon>Spermatophyta</taxon>
        <taxon>Magnoliopsida</taxon>
        <taxon>eudicotyledons</taxon>
        <taxon>Gunneridae</taxon>
        <taxon>Pentapetalae</taxon>
        <taxon>rosids</taxon>
        <taxon>fabids</taxon>
        <taxon>Fagales</taxon>
        <taxon>Fagaceae</taxon>
        <taxon>Fagus</taxon>
    </lineage>
</organism>
<accession>A0A2N9ISV4</accession>
<feature type="region of interest" description="Disordered" evidence="3">
    <location>
        <begin position="542"/>
        <end position="564"/>
    </location>
</feature>
<sequence length="696" mass="78650">MSLYIGNLSTRTRREELERIFRRYGRCNVHLKKDGYGFIVFDFPPDAEKALRELQGRKICGELLTLTWSNKQPRPFRKLARGARSHELQRGRNDARVGDYASRKMGSDGWRDYKMGIKHPDSDGGRVNSADMLDNEADCPQDDIKDYIGEEHQGLPDEGGSVVANLVDNDRWGGQVLDTDNGIENGIGFDRYEPYHGYDGKVENEYQRLGYTGGSPAPRNSQENFGREQNRDAALNLPNDSKPRQTCYSCGASGHKMRNCPKENALRRKSTKFDMRQNDDIGKNGRGKGKMDWSGSNSWVNRRSSRDAVTVKQQRDDRRVYGSKNHWRLIKGRSSPVTKGTDQDWREDDGGKKRRRDIGSPKRSTAKKVRSSISSPHHSDYTASRSRSTSQSSKSVPKSRSCSRSRLASSRARSLSSNFRSSSKSHYSGSRSSMSRSRSSSPTSLSLSVSLGRPLASSPNKVKLNQKGSLYNATTPESKGILVEHRQPIDCNARLEEVEFENTTMVVNNENVLSSSKVEDHMVKNQPLERDDNDNHITSGSLYEVTNPSTPMSKRGELAAGSSSPEILGEMVEYKNSVALEMKHMPTQIKKPDTAESRTDPSTNISSEEMYMVLKHYGLKTPEENERHLSIEAYFGSARLWPWEVIYYRRLKKGSISIENYERRVAQNKEFGIVDKYIRSSSGWGEMDKDNSLKVV</sequence>
<dbReference type="GO" id="GO:0003723">
    <property type="term" value="F:RNA binding"/>
    <property type="evidence" value="ECO:0007669"/>
    <property type="project" value="UniProtKB-UniRule"/>
</dbReference>
<dbReference type="Gene3D" id="4.10.60.10">
    <property type="entry name" value="Zinc finger, CCHC-type"/>
    <property type="match status" value="1"/>
</dbReference>
<feature type="compositionally biased region" description="Polar residues" evidence="3">
    <location>
        <begin position="542"/>
        <end position="552"/>
    </location>
</feature>
<evidence type="ECO:0000256" key="3">
    <source>
        <dbReference type="SAM" id="MobiDB-lite"/>
    </source>
</evidence>
<dbReference type="InterPro" id="IPR035979">
    <property type="entry name" value="RBD_domain_sf"/>
</dbReference>
<feature type="domain" description="RRM" evidence="4">
    <location>
        <begin position="1"/>
        <end position="71"/>
    </location>
</feature>
<dbReference type="SUPFAM" id="SSF57756">
    <property type="entry name" value="Retrovirus zinc finger-like domains"/>
    <property type="match status" value="1"/>
</dbReference>
<evidence type="ECO:0000256" key="2">
    <source>
        <dbReference type="PROSITE-ProRule" id="PRU00176"/>
    </source>
</evidence>
<dbReference type="Gene3D" id="3.30.70.330">
    <property type="match status" value="1"/>
</dbReference>
<keyword evidence="1" id="KW-0479">Metal-binding</keyword>
<dbReference type="Pfam" id="PF00098">
    <property type="entry name" value="zf-CCHC"/>
    <property type="match status" value="1"/>
</dbReference>
<gene>
    <name evidence="6" type="ORF">FSB_LOCUS54973</name>
</gene>
<keyword evidence="1" id="KW-0863">Zinc-finger</keyword>
<dbReference type="PROSITE" id="PS50102">
    <property type="entry name" value="RRM"/>
    <property type="match status" value="1"/>
</dbReference>
<dbReference type="AlphaFoldDB" id="A0A2N9ISV4"/>